<feature type="transmembrane region" description="Helical" evidence="1">
    <location>
        <begin position="231"/>
        <end position="253"/>
    </location>
</feature>
<keyword evidence="1" id="KW-0472">Membrane</keyword>
<keyword evidence="1" id="KW-0812">Transmembrane</keyword>
<protein>
    <submittedName>
        <fullName evidence="2">Transporter</fullName>
    </submittedName>
</protein>
<dbReference type="PANTHER" id="PTHR30354:SF7">
    <property type="entry name" value="BLL7963 PROTEIN"/>
    <property type="match status" value="1"/>
</dbReference>
<accession>A0A1V2H2P3</accession>
<dbReference type="GO" id="GO:0005886">
    <property type="term" value="C:plasma membrane"/>
    <property type="evidence" value="ECO:0007669"/>
    <property type="project" value="TreeGrafter"/>
</dbReference>
<dbReference type="InterPro" id="IPR003474">
    <property type="entry name" value="Glcn_transporter"/>
</dbReference>
<dbReference type="PANTHER" id="PTHR30354">
    <property type="entry name" value="GNT FAMILY GLUCONATE TRANSPORTER"/>
    <property type="match status" value="1"/>
</dbReference>
<sequence length="461" mass="47910">MLGTLAIILSLAGLMYFAYRGVNVLILAPIMAAFAVLLAQGGPVMATYTQVFMTSLGRYVVLFFPIFMLGAIFGKLMADSGASATIAQTIIRRIGPGHAITAVTLACGVLTFGGVSLFVVAFAIFPIAAALFREAGLPKRLIAGAIALGSFTFTMTAFPGTPAIQNAIPTRFFGTTTFAAPGLGLIAGCIMLFGGLAWLQWRGRRAVAAGEGYGDHQENLPQFEEGERPGFALAMLPIVVVIGLNAIFSLIVFPRMDLSYLSQSIYGDVAPTAVIGTWALIVALVGAILTVLLLQRRYLRDAQKTLNEGTMGSLLPIFNTASEVGYGAVIASLAAFVVVRDFVVGIAPDTPTISLAIAVNALAGITGSASGGLSIALDTLGATYLERATALGISPELLHRIAAISSGGFDSLPHNGAVISLLTITGLTHKSSYGDIFVVNLLIPVFALICIIALGSTLGSF</sequence>
<evidence type="ECO:0000256" key="1">
    <source>
        <dbReference type="SAM" id="Phobius"/>
    </source>
</evidence>
<dbReference type="GO" id="GO:0015128">
    <property type="term" value="F:gluconate transmembrane transporter activity"/>
    <property type="evidence" value="ECO:0007669"/>
    <property type="project" value="InterPro"/>
</dbReference>
<dbReference type="AlphaFoldDB" id="A0A1V2H2P3"/>
<evidence type="ECO:0000313" key="2">
    <source>
        <dbReference type="EMBL" id="ONG53346.1"/>
    </source>
</evidence>
<dbReference type="OrthoDB" id="86125at2"/>
<organism evidence="2 3">
    <name type="scientific">Teichococcus deserti</name>
    <dbReference type="NCBI Taxonomy" id="1817963"/>
    <lineage>
        <taxon>Bacteria</taxon>
        <taxon>Pseudomonadati</taxon>
        <taxon>Pseudomonadota</taxon>
        <taxon>Alphaproteobacteria</taxon>
        <taxon>Acetobacterales</taxon>
        <taxon>Roseomonadaceae</taxon>
        <taxon>Roseomonas</taxon>
    </lineage>
</organism>
<feature type="transmembrane region" description="Helical" evidence="1">
    <location>
        <begin position="30"/>
        <end position="48"/>
    </location>
</feature>
<feature type="transmembrane region" description="Helical" evidence="1">
    <location>
        <begin position="437"/>
        <end position="458"/>
    </location>
</feature>
<reference evidence="2 3" key="1">
    <citation type="submission" date="2016-10" db="EMBL/GenBank/DDBJ databases">
        <title>Draft Genome sequence of Roseomonas sp. strain M3.</title>
        <authorList>
            <person name="Subhash Y."/>
            <person name="Lee S."/>
        </authorList>
    </citation>
    <scope>NUCLEOTIDE SEQUENCE [LARGE SCALE GENOMIC DNA]</scope>
    <source>
        <strain evidence="2 3">M3</strain>
    </source>
</reference>
<proteinExistence type="predicted"/>
<dbReference type="EMBL" id="MLCO01000103">
    <property type="protein sequence ID" value="ONG53346.1"/>
    <property type="molecule type" value="Genomic_DNA"/>
</dbReference>
<gene>
    <name evidence="2" type="ORF">BKE38_12385</name>
</gene>
<feature type="transmembrane region" description="Helical" evidence="1">
    <location>
        <begin position="178"/>
        <end position="199"/>
    </location>
</feature>
<feature type="transmembrane region" description="Helical" evidence="1">
    <location>
        <begin position="353"/>
        <end position="377"/>
    </location>
</feature>
<evidence type="ECO:0000313" key="3">
    <source>
        <dbReference type="Proteomes" id="UP000188879"/>
    </source>
</evidence>
<keyword evidence="1" id="KW-1133">Transmembrane helix</keyword>
<keyword evidence="3" id="KW-1185">Reference proteome</keyword>
<name>A0A1V2H2P3_9PROT</name>
<dbReference type="Proteomes" id="UP000188879">
    <property type="component" value="Unassembled WGS sequence"/>
</dbReference>
<feature type="transmembrane region" description="Helical" evidence="1">
    <location>
        <begin position="141"/>
        <end position="158"/>
    </location>
</feature>
<feature type="transmembrane region" description="Helical" evidence="1">
    <location>
        <begin position="324"/>
        <end position="347"/>
    </location>
</feature>
<feature type="transmembrane region" description="Helical" evidence="1">
    <location>
        <begin position="98"/>
        <end position="129"/>
    </location>
</feature>
<feature type="transmembrane region" description="Helical" evidence="1">
    <location>
        <begin position="60"/>
        <end position="78"/>
    </location>
</feature>
<dbReference type="RefSeq" id="WP_076957666.1">
    <property type="nucleotide sequence ID" value="NZ_MLCO01000103.1"/>
</dbReference>
<feature type="transmembrane region" description="Helical" evidence="1">
    <location>
        <begin position="273"/>
        <end position="294"/>
    </location>
</feature>
<comment type="caution">
    <text evidence="2">The sequence shown here is derived from an EMBL/GenBank/DDBJ whole genome shotgun (WGS) entry which is preliminary data.</text>
</comment>
<dbReference type="Pfam" id="PF02447">
    <property type="entry name" value="GntP_permease"/>
    <property type="match status" value="1"/>
</dbReference>